<dbReference type="GO" id="GO:0030313">
    <property type="term" value="C:cell envelope"/>
    <property type="evidence" value="ECO:0007669"/>
    <property type="project" value="UniProtKB-SubCell"/>
</dbReference>
<accession>A0A1G9UQ14</accession>
<name>A0A1G9UQ14_9SPHI</name>
<dbReference type="PROSITE" id="PS00194">
    <property type="entry name" value="THIOREDOXIN_1"/>
    <property type="match status" value="1"/>
</dbReference>
<dbReference type="InterPro" id="IPR000866">
    <property type="entry name" value="AhpC/TSA"/>
</dbReference>
<dbReference type="InterPro" id="IPR013766">
    <property type="entry name" value="Thioredoxin_domain"/>
</dbReference>
<keyword evidence="3" id="KW-1015">Disulfide bond</keyword>
<dbReference type="EMBL" id="FNGY01000004">
    <property type="protein sequence ID" value="SDM61956.1"/>
    <property type="molecule type" value="Genomic_DNA"/>
</dbReference>
<organism evidence="7 8">
    <name type="scientific">Pedobacter steynii</name>
    <dbReference type="NCBI Taxonomy" id="430522"/>
    <lineage>
        <taxon>Bacteria</taxon>
        <taxon>Pseudomonadati</taxon>
        <taxon>Bacteroidota</taxon>
        <taxon>Sphingobacteriia</taxon>
        <taxon>Sphingobacteriales</taxon>
        <taxon>Sphingobacteriaceae</taxon>
        <taxon>Pedobacter</taxon>
    </lineage>
</organism>
<dbReference type="PROSITE" id="PS51352">
    <property type="entry name" value="THIOREDOXIN_2"/>
    <property type="match status" value="1"/>
</dbReference>
<dbReference type="GO" id="GO:0017004">
    <property type="term" value="P:cytochrome complex assembly"/>
    <property type="evidence" value="ECO:0007669"/>
    <property type="project" value="UniProtKB-KW"/>
</dbReference>
<evidence type="ECO:0000256" key="4">
    <source>
        <dbReference type="ARBA" id="ARBA00023284"/>
    </source>
</evidence>
<protein>
    <submittedName>
        <fullName evidence="7">Thioredoxin-like</fullName>
    </submittedName>
</protein>
<dbReference type="AlphaFoldDB" id="A0A1G9UQ14"/>
<dbReference type="OrthoDB" id="6399635at2"/>
<dbReference type="InterPro" id="IPR017937">
    <property type="entry name" value="Thioredoxin_CS"/>
</dbReference>
<evidence type="ECO:0000256" key="5">
    <source>
        <dbReference type="SAM" id="SignalP"/>
    </source>
</evidence>
<evidence type="ECO:0000256" key="3">
    <source>
        <dbReference type="ARBA" id="ARBA00023157"/>
    </source>
</evidence>
<evidence type="ECO:0000313" key="7">
    <source>
        <dbReference type="EMBL" id="SDM61956.1"/>
    </source>
</evidence>
<dbReference type="PANTHER" id="PTHR42852">
    <property type="entry name" value="THIOL:DISULFIDE INTERCHANGE PROTEIN DSBE"/>
    <property type="match status" value="1"/>
</dbReference>
<gene>
    <name evidence="7" type="ORF">SAMN05421820_104241</name>
</gene>
<evidence type="ECO:0000259" key="6">
    <source>
        <dbReference type="PROSITE" id="PS51352"/>
    </source>
</evidence>
<evidence type="ECO:0000256" key="2">
    <source>
        <dbReference type="ARBA" id="ARBA00022748"/>
    </source>
</evidence>
<dbReference type="CDD" id="cd02966">
    <property type="entry name" value="TlpA_like_family"/>
    <property type="match status" value="1"/>
</dbReference>
<dbReference type="Gene3D" id="3.40.30.10">
    <property type="entry name" value="Glutaredoxin"/>
    <property type="match status" value="1"/>
</dbReference>
<evidence type="ECO:0000256" key="1">
    <source>
        <dbReference type="ARBA" id="ARBA00004196"/>
    </source>
</evidence>
<dbReference type="InterPro" id="IPR050553">
    <property type="entry name" value="Thioredoxin_ResA/DsbE_sf"/>
</dbReference>
<keyword evidence="4" id="KW-0676">Redox-active center</keyword>
<comment type="subcellular location">
    <subcellularLocation>
        <location evidence="1">Cell envelope</location>
    </subcellularLocation>
</comment>
<dbReference type="InterPro" id="IPR036249">
    <property type="entry name" value="Thioredoxin-like_sf"/>
</dbReference>
<keyword evidence="2" id="KW-0201">Cytochrome c-type biogenesis</keyword>
<dbReference type="RefSeq" id="WP_074607479.1">
    <property type="nucleotide sequence ID" value="NZ_FNGY01000004.1"/>
</dbReference>
<feature type="signal peptide" evidence="5">
    <location>
        <begin position="1"/>
        <end position="21"/>
    </location>
</feature>
<reference evidence="8" key="1">
    <citation type="submission" date="2016-10" db="EMBL/GenBank/DDBJ databases">
        <authorList>
            <person name="Varghese N."/>
            <person name="Submissions S."/>
        </authorList>
    </citation>
    <scope>NUCLEOTIDE SEQUENCE [LARGE SCALE GENOMIC DNA]</scope>
    <source>
        <strain evidence="8">DSM 19110</strain>
    </source>
</reference>
<dbReference type="Proteomes" id="UP000183200">
    <property type="component" value="Unassembled WGS sequence"/>
</dbReference>
<dbReference type="SUPFAM" id="SSF52833">
    <property type="entry name" value="Thioredoxin-like"/>
    <property type="match status" value="1"/>
</dbReference>
<dbReference type="Pfam" id="PF00578">
    <property type="entry name" value="AhpC-TSA"/>
    <property type="match status" value="1"/>
</dbReference>
<keyword evidence="5" id="KW-0732">Signal</keyword>
<feature type="domain" description="Thioredoxin" evidence="6">
    <location>
        <begin position="310"/>
        <end position="459"/>
    </location>
</feature>
<dbReference type="PANTHER" id="PTHR42852:SF6">
    <property type="entry name" value="THIOL:DISULFIDE INTERCHANGE PROTEIN DSBE"/>
    <property type="match status" value="1"/>
</dbReference>
<evidence type="ECO:0000313" key="8">
    <source>
        <dbReference type="Proteomes" id="UP000183200"/>
    </source>
</evidence>
<proteinExistence type="predicted"/>
<feature type="chain" id="PRO_5010227098" evidence="5">
    <location>
        <begin position="22"/>
        <end position="462"/>
    </location>
</feature>
<keyword evidence="8" id="KW-1185">Reference proteome</keyword>
<sequence length="462" mass="52024">MKNNFIGCFFILFTLSNALFASPPKKLIQIKFPSGIANVILAYRDSAFNEKLIAFSNPAKKDTVISQTLELAAGQVLTHSAYVNSGLIKQSFILPENDTLRLEIGTDWKLKLIAGIRFFIEDTMNLYYEFPGQPASNKMFLDKGTGLSLTKSIFQNNQSAIEKSYSSGVLNPNEQAILLSIAKADYYFRLVSWALKNQTVDEISGEMEGLVKDKDQIQLVRSTGAAQLFGGYVMYMIRRDHLNSKDTRKVVKAILDLGWKKNISFGYIRHILSDLQAQSPAVLAQCYKDLSEYLDGDFPLELAALRKKILPVLQNMDKVMLIAPDGKRLSFKQLLDKNKNKYLLIDFWASWCVPCREEAPLFEKAKADLAGQNMVLVSISTDEDDKVNDWKKALKADGLLKATNHYKLIKPKDNPLFKSFGLPSIPRYILINSKGEFINPDFPRPSDTEFKKALSQIIASSN</sequence>